<dbReference type="AlphaFoldDB" id="A0A2V4NWW4"/>
<proteinExistence type="predicted"/>
<organism evidence="1 2">
    <name type="scientific">Streptomyces tateyamensis</name>
    <dbReference type="NCBI Taxonomy" id="565073"/>
    <lineage>
        <taxon>Bacteria</taxon>
        <taxon>Bacillati</taxon>
        <taxon>Actinomycetota</taxon>
        <taxon>Actinomycetes</taxon>
        <taxon>Kitasatosporales</taxon>
        <taxon>Streptomycetaceae</taxon>
        <taxon>Streptomyces</taxon>
    </lineage>
</organism>
<gene>
    <name evidence="1" type="ORF">C7C46_33065</name>
</gene>
<sequence>MKLSIFLSHLLGDTLVELISMDVGVKVEVLIQLMNRGSGFLIGVVDLQAITETFRTQPARSTTDIVLYPWSCNPHRRVSWPITRTFRTVVTPRPGADIMDEHRCRACQHIVRV</sequence>
<name>A0A2V4NWW4_9ACTN</name>
<feature type="non-terminal residue" evidence="1">
    <location>
        <position position="113"/>
    </location>
</feature>
<evidence type="ECO:0000313" key="1">
    <source>
        <dbReference type="EMBL" id="PYC63907.1"/>
    </source>
</evidence>
<accession>A0A2V4NWW4</accession>
<comment type="caution">
    <text evidence="1">The sequence shown here is derived from an EMBL/GenBank/DDBJ whole genome shotgun (WGS) entry which is preliminary data.</text>
</comment>
<protein>
    <submittedName>
        <fullName evidence="1">Uncharacterized protein</fullName>
    </submittedName>
</protein>
<evidence type="ECO:0000313" key="2">
    <source>
        <dbReference type="Proteomes" id="UP000248039"/>
    </source>
</evidence>
<keyword evidence="2" id="KW-1185">Reference proteome</keyword>
<dbReference type="Proteomes" id="UP000248039">
    <property type="component" value="Unassembled WGS sequence"/>
</dbReference>
<dbReference type="EMBL" id="PYBW01000241">
    <property type="protein sequence ID" value="PYC63907.1"/>
    <property type="molecule type" value="Genomic_DNA"/>
</dbReference>
<reference evidence="1 2" key="1">
    <citation type="submission" date="2018-03" db="EMBL/GenBank/DDBJ databases">
        <title>Bioinformatic expansion and discovery of thiopeptide antibiotics.</title>
        <authorList>
            <person name="Schwalen C.J."/>
            <person name="Hudson G.A."/>
            <person name="Mitchell D.A."/>
        </authorList>
    </citation>
    <scope>NUCLEOTIDE SEQUENCE [LARGE SCALE GENOMIC DNA]</scope>
    <source>
        <strain evidence="1 2">ATCC 21389</strain>
    </source>
</reference>